<comment type="caution">
    <text evidence="5">The sequence shown here is derived from an EMBL/GenBank/DDBJ whole genome shotgun (WGS) entry which is preliminary data.</text>
</comment>
<evidence type="ECO:0000259" key="3">
    <source>
        <dbReference type="Pfam" id="PF00501"/>
    </source>
</evidence>
<reference evidence="5 6" key="1">
    <citation type="journal article" date="2014" name="BMC Genomics">
        <title>Comparison of environmental and isolate Sulfobacillus genomes reveals diverse carbon, sulfur, nitrogen, and hydrogen metabolisms.</title>
        <authorList>
            <person name="Justice N.B."/>
            <person name="Norman A."/>
            <person name="Brown C.T."/>
            <person name="Singh A."/>
            <person name="Thomas B.C."/>
            <person name="Banfield J.F."/>
        </authorList>
    </citation>
    <scope>NUCLEOTIDE SEQUENCE [LARGE SCALE GENOMIC DNA]</scope>
    <source>
        <strain evidence="5">AMDSBA1</strain>
    </source>
</reference>
<proteinExistence type="inferred from homology"/>
<dbReference type="InterPro" id="IPR000873">
    <property type="entry name" value="AMP-dep_synth/lig_dom"/>
</dbReference>
<dbReference type="EMBL" id="PXYT01000005">
    <property type="protein sequence ID" value="PSR31022.1"/>
    <property type="molecule type" value="Genomic_DNA"/>
</dbReference>
<dbReference type="PANTHER" id="PTHR43767:SF1">
    <property type="entry name" value="NONRIBOSOMAL PEPTIDE SYNTHASE PES1 (EUROFUNG)-RELATED"/>
    <property type="match status" value="1"/>
</dbReference>
<name>A0A2T2X952_9FIRM</name>
<evidence type="ECO:0000313" key="6">
    <source>
        <dbReference type="Proteomes" id="UP000242699"/>
    </source>
</evidence>
<dbReference type="Gene3D" id="3.30.300.30">
    <property type="match status" value="1"/>
</dbReference>
<protein>
    <submittedName>
        <fullName evidence="5">AMP-dependent synthetase</fullName>
    </submittedName>
</protein>
<feature type="domain" description="AMP-dependent synthetase/ligase" evidence="3">
    <location>
        <begin position="21"/>
        <end position="379"/>
    </location>
</feature>
<keyword evidence="2" id="KW-0436">Ligase</keyword>
<dbReference type="SUPFAM" id="SSF56801">
    <property type="entry name" value="Acetyl-CoA synthetase-like"/>
    <property type="match status" value="1"/>
</dbReference>
<accession>A0A2T2X952</accession>
<gene>
    <name evidence="5" type="ORF">C7B43_04015</name>
</gene>
<dbReference type="InterPro" id="IPR045851">
    <property type="entry name" value="AMP-bd_C_sf"/>
</dbReference>
<dbReference type="Pfam" id="PF00501">
    <property type="entry name" value="AMP-binding"/>
    <property type="match status" value="1"/>
</dbReference>
<comment type="similarity">
    <text evidence="1">Belongs to the ATP-dependent AMP-binding enzyme family.</text>
</comment>
<evidence type="ECO:0000256" key="1">
    <source>
        <dbReference type="ARBA" id="ARBA00006432"/>
    </source>
</evidence>
<dbReference type="AlphaFoldDB" id="A0A2T2X952"/>
<organism evidence="5 6">
    <name type="scientific">Sulfobacillus benefaciens</name>
    <dbReference type="NCBI Taxonomy" id="453960"/>
    <lineage>
        <taxon>Bacteria</taxon>
        <taxon>Bacillati</taxon>
        <taxon>Bacillota</taxon>
        <taxon>Clostridia</taxon>
        <taxon>Eubacteriales</taxon>
        <taxon>Clostridiales Family XVII. Incertae Sedis</taxon>
        <taxon>Sulfobacillus</taxon>
    </lineage>
</organism>
<dbReference type="GO" id="GO:0016878">
    <property type="term" value="F:acid-thiol ligase activity"/>
    <property type="evidence" value="ECO:0007669"/>
    <property type="project" value="UniProtKB-ARBA"/>
</dbReference>
<dbReference type="InterPro" id="IPR025110">
    <property type="entry name" value="AMP-bd_C"/>
</dbReference>
<dbReference type="Pfam" id="PF13193">
    <property type="entry name" value="AMP-binding_C"/>
    <property type="match status" value="1"/>
</dbReference>
<dbReference type="Proteomes" id="UP000242699">
    <property type="component" value="Unassembled WGS sequence"/>
</dbReference>
<dbReference type="PANTHER" id="PTHR43767">
    <property type="entry name" value="LONG-CHAIN-FATTY-ACID--COA LIGASE"/>
    <property type="match status" value="1"/>
</dbReference>
<evidence type="ECO:0000256" key="2">
    <source>
        <dbReference type="ARBA" id="ARBA00022598"/>
    </source>
</evidence>
<sequence>MDKVLEKNLAIRVAVGDIATRSAQHFGEQLAVHDGNTRLTFKEVNRLACRFGQALIHNHLTQQPLALMSRNRWPFFVSYFGAAKAGVTVMPLNLGLDPATLAYCLNDAGAEILVAEKDLAPLAEAVIAQVPGLKRVVWFGSDHESLNTFQRFLDEGEDTEPEVLIADRDPVQLLYTSGTTARPKGVLTSHLAVSMTALGSALQNHLTADDHILHVLPLFHCADLNAFAMPAFVTGSANHLLTSFDPAKVADLIETERLSYVFLLPMMWQALLSLPDIERRDFSSVRRAVFAMAPMPDERIREISRYFPHASVLLGSGQTEFTPPTTFQHPRHQGIKSGSWGPPVLTVDARIMNDEGKLLEPGEIGEIVYRGAHGMTEYLHRPEETEASFRYGWFHSGDVGWQDEEGVIWFVDRKKDMVKTGGENVSSIEVERCLLTHPAVMDASVIGLPHPHWGEAVTAFVILKPGMTANTENLVTFCKEHLAGFKIPKHLEIVADFPRTGTGKIQKHLLRQTYRSLYDALS</sequence>
<evidence type="ECO:0000313" key="5">
    <source>
        <dbReference type="EMBL" id="PSR31022.1"/>
    </source>
</evidence>
<dbReference type="InterPro" id="IPR042099">
    <property type="entry name" value="ANL_N_sf"/>
</dbReference>
<feature type="domain" description="AMP-binding enzyme C-terminal" evidence="4">
    <location>
        <begin position="429"/>
        <end position="504"/>
    </location>
</feature>
<dbReference type="FunFam" id="3.30.300.30:FF:000008">
    <property type="entry name" value="2,3-dihydroxybenzoate-AMP ligase"/>
    <property type="match status" value="1"/>
</dbReference>
<evidence type="ECO:0000259" key="4">
    <source>
        <dbReference type="Pfam" id="PF13193"/>
    </source>
</evidence>
<dbReference type="Gene3D" id="3.40.50.12780">
    <property type="entry name" value="N-terminal domain of ligase-like"/>
    <property type="match status" value="1"/>
</dbReference>
<dbReference type="InterPro" id="IPR050237">
    <property type="entry name" value="ATP-dep_AMP-bd_enzyme"/>
</dbReference>